<evidence type="ECO:0000313" key="3">
    <source>
        <dbReference type="Proteomes" id="UP000509660"/>
    </source>
</evidence>
<protein>
    <submittedName>
        <fullName evidence="2">Ribosome alternative rescue factor ArfA</fullName>
    </submittedName>
</protein>
<dbReference type="InterPro" id="IPR005589">
    <property type="entry name" value="ArfA"/>
</dbReference>
<feature type="compositionally biased region" description="Basic residues" evidence="1">
    <location>
        <begin position="34"/>
        <end position="51"/>
    </location>
</feature>
<dbReference type="Pfam" id="PF03889">
    <property type="entry name" value="ArfA"/>
    <property type="match status" value="1"/>
</dbReference>
<dbReference type="AlphaFoldDB" id="A0A7D5DYJ2"/>
<reference evidence="2 3" key="1">
    <citation type="submission" date="2020-06" db="EMBL/GenBank/DDBJ databases">
        <title>Mannheimia pernigra sp. nov. isolated from bovine respiratory tract.</title>
        <authorList>
            <person name="Kuhnert P."/>
            <person name="Akarsu-Egger H."/>
        </authorList>
    </citation>
    <scope>NUCLEOTIDE SEQUENCE [LARGE SCALE GENOMIC DNA]</scope>
    <source>
        <strain evidence="2 3">BNO311</strain>
    </source>
</reference>
<evidence type="ECO:0000256" key="1">
    <source>
        <dbReference type="SAM" id="MobiDB-lite"/>
    </source>
</evidence>
<sequence>MKKQNEHYAHQRGKIKESAVKALVTDPLFRHKIERNRKGKGSYRRHEKHKNVSYGKGETPFKNMLRYLFKWGFYF</sequence>
<dbReference type="Proteomes" id="UP000509660">
    <property type="component" value="Chromosome"/>
</dbReference>
<accession>A0A7D5DYJ2</accession>
<evidence type="ECO:0000313" key="2">
    <source>
        <dbReference type="EMBL" id="QLB40663.1"/>
    </source>
</evidence>
<feature type="region of interest" description="Disordered" evidence="1">
    <location>
        <begin position="34"/>
        <end position="55"/>
    </location>
</feature>
<proteinExistence type="predicted"/>
<gene>
    <name evidence="2" type="ORF">HV559_07145</name>
</gene>
<keyword evidence="3" id="KW-1185">Reference proteome</keyword>
<dbReference type="RefSeq" id="WP_176809964.1">
    <property type="nucleotide sequence ID" value="NZ_CP055306.1"/>
</dbReference>
<name>A0A7D5DYJ2_9PAST</name>
<organism evidence="2 3">
    <name type="scientific">Mannheimia pernigra</name>
    <dbReference type="NCBI Taxonomy" id="111844"/>
    <lineage>
        <taxon>Bacteria</taxon>
        <taxon>Pseudomonadati</taxon>
        <taxon>Pseudomonadota</taxon>
        <taxon>Gammaproteobacteria</taxon>
        <taxon>Pasteurellales</taxon>
        <taxon>Pasteurellaceae</taxon>
        <taxon>Mannheimia</taxon>
    </lineage>
</organism>
<dbReference type="EMBL" id="CP055306">
    <property type="protein sequence ID" value="QLB40663.1"/>
    <property type="molecule type" value="Genomic_DNA"/>
</dbReference>
<dbReference type="GO" id="GO:0072344">
    <property type="term" value="P:rescue of stalled ribosome"/>
    <property type="evidence" value="ECO:0007669"/>
    <property type="project" value="InterPro"/>
</dbReference>